<gene>
    <name evidence="1" type="ORF">ZEAMMB73_Zm00001d010951</name>
</gene>
<dbReference type="AlphaFoldDB" id="A0A1D6FV31"/>
<dbReference type="EMBL" id="CM000784">
    <property type="protein sequence ID" value="AQK95309.1"/>
    <property type="molecule type" value="Genomic_DNA"/>
</dbReference>
<proteinExistence type="predicted"/>
<evidence type="ECO:0000313" key="1">
    <source>
        <dbReference type="EMBL" id="AQK95309.1"/>
    </source>
</evidence>
<organism evidence="1">
    <name type="scientific">Zea mays</name>
    <name type="common">Maize</name>
    <dbReference type="NCBI Taxonomy" id="4577"/>
    <lineage>
        <taxon>Eukaryota</taxon>
        <taxon>Viridiplantae</taxon>
        <taxon>Streptophyta</taxon>
        <taxon>Embryophyta</taxon>
        <taxon>Tracheophyta</taxon>
        <taxon>Spermatophyta</taxon>
        <taxon>Magnoliopsida</taxon>
        <taxon>Liliopsida</taxon>
        <taxon>Poales</taxon>
        <taxon>Poaceae</taxon>
        <taxon>PACMAD clade</taxon>
        <taxon>Panicoideae</taxon>
        <taxon>Andropogonodae</taxon>
        <taxon>Andropogoneae</taxon>
        <taxon>Tripsacinae</taxon>
        <taxon>Zea</taxon>
    </lineage>
</organism>
<accession>A0A1D6FV31</accession>
<protein>
    <submittedName>
        <fullName evidence="1">Uncharacterized protein</fullName>
    </submittedName>
</protein>
<reference evidence="1" key="1">
    <citation type="submission" date="2015-12" db="EMBL/GenBank/DDBJ databases">
        <title>Update maize B73 reference genome by single molecule sequencing technologies.</title>
        <authorList>
            <consortium name="Maize Genome Sequencing Project"/>
            <person name="Ware D."/>
        </authorList>
    </citation>
    <scope>NUCLEOTIDE SEQUENCE</scope>
    <source>
        <tissue evidence="1">Seedling</tissue>
    </source>
</reference>
<name>A0A1D6FV31_MAIZE</name>
<dbReference type="InParanoid" id="A0A1D6FV31"/>
<sequence length="35" mass="3621">MGQGQASGGSSSHQEHRDCEAPVSSTSEAPLQHAR</sequence>